<evidence type="ECO:0000259" key="1">
    <source>
        <dbReference type="Pfam" id="PF01408"/>
    </source>
</evidence>
<organism evidence="2">
    <name type="scientific">Salmonella enterica</name>
    <name type="common">Salmonella choleraesuis</name>
    <dbReference type="NCBI Taxonomy" id="28901"/>
    <lineage>
        <taxon>Bacteria</taxon>
        <taxon>Pseudomonadati</taxon>
        <taxon>Pseudomonadota</taxon>
        <taxon>Gammaproteobacteria</taxon>
        <taxon>Enterobacterales</taxon>
        <taxon>Enterobacteriaceae</taxon>
        <taxon>Salmonella</taxon>
    </lineage>
</organism>
<dbReference type="InterPro" id="IPR036291">
    <property type="entry name" value="NAD(P)-bd_dom_sf"/>
</dbReference>
<name>A0A633DN86_SALER</name>
<feature type="domain" description="Gfo/Idh/MocA-like oxidoreductase N-terminal" evidence="1">
    <location>
        <begin position="1"/>
        <end position="108"/>
    </location>
</feature>
<proteinExistence type="predicted"/>
<accession>A0A633DN86</accession>
<dbReference type="Pfam" id="PF01408">
    <property type="entry name" value="GFO_IDH_MocA"/>
    <property type="match status" value="1"/>
</dbReference>
<dbReference type="AlphaFoldDB" id="A0A633DN86"/>
<evidence type="ECO:0000313" key="2">
    <source>
        <dbReference type="EMBL" id="EDH1796439.1"/>
    </source>
</evidence>
<dbReference type="SUPFAM" id="SSF51735">
    <property type="entry name" value="NAD(P)-binding Rossmann-fold domains"/>
    <property type="match status" value="1"/>
</dbReference>
<protein>
    <submittedName>
        <fullName evidence="2">Oxidoreductase</fullName>
    </submittedName>
</protein>
<dbReference type="EMBL" id="AAMGRQ010000064">
    <property type="protein sequence ID" value="EDH1796439.1"/>
    <property type="molecule type" value="Genomic_DNA"/>
</dbReference>
<dbReference type="InterPro" id="IPR051450">
    <property type="entry name" value="Gfo/Idh/MocA_Oxidoreductases"/>
</dbReference>
<reference evidence="2" key="1">
    <citation type="submission" date="2019-10" db="EMBL/GenBank/DDBJ databases">
        <authorList>
            <consortium name="PulseNet: The National Subtyping Network for Foodborne Disease Surveillance"/>
            <person name="Tarr C.L."/>
            <person name="Trees E."/>
            <person name="Katz L.S."/>
            <person name="Carleton-Romer H.A."/>
            <person name="Stroika S."/>
            <person name="Kucerova Z."/>
            <person name="Roache K.F."/>
            <person name="Sabol A.L."/>
            <person name="Besser J."/>
            <person name="Gerner-Smidt P."/>
        </authorList>
    </citation>
    <scope>NUCLEOTIDE SEQUENCE</scope>
    <source>
        <strain evidence="2">PNUSAS100866</strain>
    </source>
</reference>
<dbReference type="GO" id="GO:0000166">
    <property type="term" value="F:nucleotide binding"/>
    <property type="evidence" value="ECO:0007669"/>
    <property type="project" value="InterPro"/>
</dbReference>
<dbReference type="PANTHER" id="PTHR43377:SF1">
    <property type="entry name" value="BILIVERDIN REDUCTASE A"/>
    <property type="match status" value="1"/>
</dbReference>
<dbReference type="Gene3D" id="3.40.50.720">
    <property type="entry name" value="NAD(P)-binding Rossmann-like Domain"/>
    <property type="match status" value="1"/>
</dbReference>
<comment type="caution">
    <text evidence="2">The sequence shown here is derived from an EMBL/GenBank/DDBJ whole genome shotgun (WGS) entry which is preliminary data.</text>
</comment>
<dbReference type="InterPro" id="IPR000683">
    <property type="entry name" value="Gfo/Idh/MocA-like_OxRdtase_N"/>
</dbReference>
<sequence length="355" mass="40140">MKVLIIGFGYAGHRYMLAFSHLSKKNSIPIEFAYVSNQPKKVDILYFDNVNLALNSFNPDIVVVSVNDQNHISILKKLMDFEGFIICEKPLAVPGENWQPICENLKKSSGFALDLVERYSDATRRLKKTVASNHWSLVRSSFHWGKDRLNDYRPTCGVTSEIIHALDLISWICSSNQKIELNEATGIYSDFSISGDKVLDTVLLTASLGKATIAAYSSFVNIKRQRTVDFSFLDLKGQIIHSQIIYDTPNWDNDYLCIWTRDNKGKEIIIDQFNANHQIPGLETVYKLSQLCEDVIRSVLGKPPHQNFATLEESINLQKLLNSINDKIASPLITKYINGPERNLIPKTANIETLG</sequence>
<dbReference type="Gene3D" id="3.30.360.10">
    <property type="entry name" value="Dihydrodipicolinate Reductase, domain 2"/>
    <property type="match status" value="1"/>
</dbReference>
<dbReference type="PANTHER" id="PTHR43377">
    <property type="entry name" value="BILIVERDIN REDUCTASE A"/>
    <property type="match status" value="1"/>
</dbReference>
<gene>
    <name evidence="2" type="ORF">GC469_24330</name>
</gene>